<dbReference type="EMBL" id="JAULSR010000002">
    <property type="protein sequence ID" value="KAK0630313.1"/>
    <property type="molecule type" value="Genomic_DNA"/>
</dbReference>
<feature type="chain" id="PRO_5041327878" evidence="1">
    <location>
        <begin position="20"/>
        <end position="462"/>
    </location>
</feature>
<dbReference type="AlphaFoldDB" id="A0AA39XAF4"/>
<gene>
    <name evidence="2" type="ORF">B0T17DRAFT_589876</name>
</gene>
<accession>A0AA39XAF4</accession>
<organism evidence="2 3">
    <name type="scientific">Bombardia bombarda</name>
    <dbReference type="NCBI Taxonomy" id="252184"/>
    <lineage>
        <taxon>Eukaryota</taxon>
        <taxon>Fungi</taxon>
        <taxon>Dikarya</taxon>
        <taxon>Ascomycota</taxon>
        <taxon>Pezizomycotina</taxon>
        <taxon>Sordariomycetes</taxon>
        <taxon>Sordariomycetidae</taxon>
        <taxon>Sordariales</taxon>
        <taxon>Lasiosphaeriaceae</taxon>
        <taxon>Bombardia</taxon>
    </lineage>
</organism>
<evidence type="ECO:0000313" key="2">
    <source>
        <dbReference type="EMBL" id="KAK0630313.1"/>
    </source>
</evidence>
<sequence length="462" mass="49685">MHLLTPLVGTLLAAISARAEPESLPFYWATSIITETVWTICAVVETETIFEQSPILTVTSITFGDVTLSDITVQPASSPTSCYGLPIPTCSLEPVAFATTQPSVNTDATEPLFFYLDDNATSPEYIATLIDGSRCVLDISSDASAAGRVAIMMDGGESLVFDQTGMHHFVAGCEIVSSITIPDFLDQILAIAKVPTQPIIHEKRSKNFNRDITETSFTVVVQVDDIVAAQLQNPNVTFGPSLCTFISRRSDEGWDTLSWVCQHPGANSSEQACEDKFHSWLHPTPPTPSITSPINSGGDMFNYLPSFLGKVGKSLTNLIPGLSPALLKGISWLKTAHNAVLDVAEFGGDTLCEVLHAFDEYYLVLSDSGLTMPHTIGAYVTPPVPTISHILASRTTKITKEPPRVMQPTVTDFPSATETTFTPTDFLEFTTILSELGSGIDSVSEFGSILESVGAPVSEVQV</sequence>
<proteinExistence type="predicted"/>
<name>A0AA39XAF4_9PEZI</name>
<reference evidence="2" key="1">
    <citation type="submission" date="2023-06" db="EMBL/GenBank/DDBJ databases">
        <title>Genome-scale phylogeny and comparative genomics of the fungal order Sordariales.</title>
        <authorList>
            <consortium name="Lawrence Berkeley National Laboratory"/>
            <person name="Hensen N."/>
            <person name="Bonometti L."/>
            <person name="Westerberg I."/>
            <person name="Brannstrom I.O."/>
            <person name="Guillou S."/>
            <person name="Cros-Aarteil S."/>
            <person name="Calhoun S."/>
            <person name="Haridas S."/>
            <person name="Kuo A."/>
            <person name="Mondo S."/>
            <person name="Pangilinan J."/>
            <person name="Riley R."/>
            <person name="LaButti K."/>
            <person name="Andreopoulos B."/>
            <person name="Lipzen A."/>
            <person name="Chen C."/>
            <person name="Yanf M."/>
            <person name="Daum C."/>
            <person name="Ng V."/>
            <person name="Clum A."/>
            <person name="Steindorff A."/>
            <person name="Ohm R."/>
            <person name="Martin F."/>
            <person name="Silar P."/>
            <person name="Natvig D."/>
            <person name="Lalanne C."/>
            <person name="Gautier V."/>
            <person name="Ament-velasquez S.L."/>
            <person name="Kruys A."/>
            <person name="Hutchinson M.I."/>
            <person name="Powell A.J."/>
            <person name="Barry K."/>
            <person name="Miller A.N."/>
            <person name="Grigoriev I.V."/>
            <person name="Debuchy R."/>
            <person name="Gladieux P."/>
            <person name="Thoren M.H."/>
            <person name="Johannesson H."/>
        </authorList>
    </citation>
    <scope>NUCLEOTIDE SEQUENCE</scope>
    <source>
        <strain evidence="2">SMH3391-2</strain>
    </source>
</reference>
<dbReference type="Proteomes" id="UP001174934">
    <property type="component" value="Unassembled WGS sequence"/>
</dbReference>
<keyword evidence="1" id="KW-0732">Signal</keyword>
<protein>
    <submittedName>
        <fullName evidence="2">Uncharacterized protein</fullName>
    </submittedName>
</protein>
<evidence type="ECO:0000313" key="3">
    <source>
        <dbReference type="Proteomes" id="UP001174934"/>
    </source>
</evidence>
<feature type="signal peptide" evidence="1">
    <location>
        <begin position="1"/>
        <end position="19"/>
    </location>
</feature>
<comment type="caution">
    <text evidence="2">The sequence shown here is derived from an EMBL/GenBank/DDBJ whole genome shotgun (WGS) entry which is preliminary data.</text>
</comment>
<keyword evidence="3" id="KW-1185">Reference proteome</keyword>
<evidence type="ECO:0000256" key="1">
    <source>
        <dbReference type="SAM" id="SignalP"/>
    </source>
</evidence>